<organism evidence="1">
    <name type="scientific">Loa loa</name>
    <name type="common">Eye worm</name>
    <name type="synonym">Filaria loa</name>
    <dbReference type="NCBI Taxonomy" id="7209"/>
    <lineage>
        <taxon>Eukaryota</taxon>
        <taxon>Metazoa</taxon>
        <taxon>Ecdysozoa</taxon>
        <taxon>Nematoda</taxon>
        <taxon>Chromadorea</taxon>
        <taxon>Rhabditida</taxon>
        <taxon>Spirurina</taxon>
        <taxon>Spiruromorpha</taxon>
        <taxon>Filarioidea</taxon>
        <taxon>Onchocercidae</taxon>
        <taxon>Loa</taxon>
    </lineage>
</organism>
<gene>
    <name evidence="1" type="ORF">LOAG_01616</name>
</gene>
<dbReference type="KEGG" id="loa:LOAG_01616"/>
<protein>
    <recommendedName>
        <fullName evidence="2">ZP domain-containing protein</fullName>
    </recommendedName>
</protein>
<dbReference type="AlphaFoldDB" id="A0A1S0U917"/>
<dbReference type="RefSeq" id="XP_003137203.1">
    <property type="nucleotide sequence ID" value="XM_003137155.1"/>
</dbReference>
<dbReference type="InParanoid" id="A0A1S0U917"/>
<proteinExistence type="predicted"/>
<reference evidence="1" key="1">
    <citation type="submission" date="2012-04" db="EMBL/GenBank/DDBJ databases">
        <title>The Genome Sequence of Loa loa.</title>
        <authorList>
            <consortium name="The Broad Institute Genome Sequencing Platform"/>
            <consortium name="Broad Institute Genome Sequencing Center for Infectious Disease"/>
            <person name="Nutman T.B."/>
            <person name="Fink D.L."/>
            <person name="Russ C."/>
            <person name="Young S."/>
            <person name="Zeng Q."/>
            <person name="Gargeya S."/>
            <person name="Alvarado L."/>
            <person name="Berlin A."/>
            <person name="Chapman S.B."/>
            <person name="Chen Z."/>
            <person name="Freedman E."/>
            <person name="Gellesch M."/>
            <person name="Goldberg J."/>
            <person name="Griggs A."/>
            <person name="Gujja S."/>
            <person name="Heilman E.R."/>
            <person name="Heiman D."/>
            <person name="Howarth C."/>
            <person name="Mehta T."/>
            <person name="Neiman D."/>
            <person name="Pearson M."/>
            <person name="Roberts A."/>
            <person name="Saif S."/>
            <person name="Shea T."/>
            <person name="Shenoy N."/>
            <person name="Sisk P."/>
            <person name="Stolte C."/>
            <person name="Sykes S."/>
            <person name="White J."/>
            <person name="Yandava C."/>
            <person name="Haas B."/>
            <person name="Henn M.R."/>
            <person name="Nusbaum C."/>
            <person name="Birren B."/>
        </authorList>
    </citation>
    <scope>NUCLEOTIDE SEQUENCE [LARGE SCALE GENOMIC DNA]</scope>
</reference>
<dbReference type="CTD" id="9938993"/>
<sequence>MIGQLYEYQLLIYVRVRMHYINFGHPMMNAANNAIFRIFDDTCNNFQSPQNGPAFSTVYSPETTTMRQQNQCVNIYVSYQLLPFGLNFKMRIRISTFYLHCSTRPMTREMSHSMLSSGIQVGTHVTNDSNVFADVMGPISESRYGQDNSSKQPRMCII</sequence>
<evidence type="ECO:0000313" key="1">
    <source>
        <dbReference type="EMBL" id="EFO26868.1"/>
    </source>
</evidence>
<evidence type="ECO:0008006" key="2">
    <source>
        <dbReference type="Google" id="ProtNLM"/>
    </source>
</evidence>
<dbReference type="EMBL" id="JH712087">
    <property type="protein sequence ID" value="EFO26868.1"/>
    <property type="molecule type" value="Genomic_DNA"/>
</dbReference>
<accession>A0A1S0U917</accession>
<dbReference type="GeneID" id="9938993"/>
<name>A0A1S0U917_LOALO</name>